<comment type="caution">
    <text evidence="2">The sequence shown here is derived from an EMBL/GenBank/DDBJ whole genome shotgun (WGS) entry which is preliminary data.</text>
</comment>
<evidence type="ECO:0000313" key="3">
    <source>
        <dbReference type="Proteomes" id="UP001174936"/>
    </source>
</evidence>
<name>A0AA39XRH7_9PEZI</name>
<dbReference type="AlphaFoldDB" id="A0AA39XRH7"/>
<sequence length="106" mass="12251">MRDHIHPHSYSGCGTPIPQHEIPIPSMPSHPSRIKDALPLPPDQTSKKETPKPKTCLYPNKQSSKLPYLALPTRTRTPPQPPRFLHANWTRFFGFFLFFRVQLKPE</sequence>
<dbReference type="Proteomes" id="UP001174936">
    <property type="component" value="Unassembled WGS sequence"/>
</dbReference>
<reference evidence="2" key="1">
    <citation type="submission" date="2023-06" db="EMBL/GenBank/DDBJ databases">
        <title>Genome-scale phylogeny and comparative genomics of the fungal order Sordariales.</title>
        <authorList>
            <consortium name="Lawrence Berkeley National Laboratory"/>
            <person name="Hensen N."/>
            <person name="Bonometti L."/>
            <person name="Westerberg I."/>
            <person name="Brannstrom I.O."/>
            <person name="Guillou S."/>
            <person name="Cros-Aarteil S."/>
            <person name="Calhoun S."/>
            <person name="Haridas S."/>
            <person name="Kuo A."/>
            <person name="Mondo S."/>
            <person name="Pangilinan J."/>
            <person name="Riley R."/>
            <person name="Labutti K."/>
            <person name="Andreopoulos B."/>
            <person name="Lipzen A."/>
            <person name="Chen C."/>
            <person name="Yanf M."/>
            <person name="Daum C."/>
            <person name="Ng V."/>
            <person name="Clum A."/>
            <person name="Steindorff A."/>
            <person name="Ohm R."/>
            <person name="Martin F."/>
            <person name="Silar P."/>
            <person name="Natvig D."/>
            <person name="Lalanne C."/>
            <person name="Gautier V."/>
            <person name="Ament-Velasquez S.L."/>
            <person name="Kruys A."/>
            <person name="Hutchinson M.I."/>
            <person name="Powell A.J."/>
            <person name="Barry K."/>
            <person name="Miller A.N."/>
            <person name="Grigoriev I.V."/>
            <person name="Debuchy R."/>
            <person name="Gladieux P."/>
            <person name="Thoren M.H."/>
            <person name="Johannesson H."/>
        </authorList>
    </citation>
    <scope>NUCLEOTIDE SEQUENCE</scope>
    <source>
        <strain evidence="2">SMH2532-1</strain>
    </source>
</reference>
<evidence type="ECO:0000313" key="2">
    <source>
        <dbReference type="EMBL" id="KAK0638881.1"/>
    </source>
</evidence>
<accession>A0AA39XRH7</accession>
<gene>
    <name evidence="2" type="ORF">B0T16DRAFT_234053</name>
</gene>
<protein>
    <submittedName>
        <fullName evidence="2">Uncharacterized protein</fullName>
    </submittedName>
</protein>
<proteinExistence type="predicted"/>
<feature type="region of interest" description="Disordered" evidence="1">
    <location>
        <begin position="1"/>
        <end position="60"/>
    </location>
</feature>
<organism evidence="2 3">
    <name type="scientific">Cercophora newfieldiana</name>
    <dbReference type="NCBI Taxonomy" id="92897"/>
    <lineage>
        <taxon>Eukaryota</taxon>
        <taxon>Fungi</taxon>
        <taxon>Dikarya</taxon>
        <taxon>Ascomycota</taxon>
        <taxon>Pezizomycotina</taxon>
        <taxon>Sordariomycetes</taxon>
        <taxon>Sordariomycetidae</taxon>
        <taxon>Sordariales</taxon>
        <taxon>Lasiosphaeriaceae</taxon>
        <taxon>Cercophora</taxon>
    </lineage>
</organism>
<keyword evidence="3" id="KW-1185">Reference proteome</keyword>
<dbReference type="EMBL" id="JAULSV010000007">
    <property type="protein sequence ID" value="KAK0638881.1"/>
    <property type="molecule type" value="Genomic_DNA"/>
</dbReference>
<evidence type="ECO:0000256" key="1">
    <source>
        <dbReference type="SAM" id="MobiDB-lite"/>
    </source>
</evidence>